<dbReference type="Gene3D" id="3.90.190.20">
    <property type="entry name" value="Mur ligase, C-terminal domain"/>
    <property type="match status" value="1"/>
</dbReference>
<dbReference type="InterPro" id="IPR004101">
    <property type="entry name" value="Mur_ligase_C"/>
</dbReference>
<keyword evidence="6 7" id="KW-0961">Cell wall biogenesis/degradation</keyword>
<dbReference type="InterPro" id="IPR000713">
    <property type="entry name" value="Mur_ligase_N"/>
</dbReference>
<feature type="binding site" evidence="7">
    <location>
        <position position="190"/>
    </location>
    <ligand>
        <name>UDP-N-acetyl-alpha-D-muramoyl-L-alanyl-D-glutamate</name>
        <dbReference type="ChEBI" id="CHEBI:83900"/>
    </ligand>
</feature>
<dbReference type="NCBIfam" id="TIGR01085">
    <property type="entry name" value="murE"/>
    <property type="match status" value="1"/>
</dbReference>
<dbReference type="InterPro" id="IPR035911">
    <property type="entry name" value="MurE/MurF_N"/>
</dbReference>
<feature type="modified residue" description="N6-carboxylysine" evidence="7">
    <location>
        <position position="222"/>
    </location>
</feature>
<comment type="function">
    <text evidence="7">Catalyzes the addition of meso-diaminopimelic acid to the nucleotide precursor UDP-N-acetylmuramoyl-L-alanyl-D-glutamate (UMAG) in the biosynthesis of bacterial cell-wall peptidoglycan.</text>
</comment>
<feature type="binding site" evidence="7">
    <location>
        <begin position="110"/>
        <end position="116"/>
    </location>
    <ligand>
        <name>ATP</name>
        <dbReference type="ChEBI" id="CHEBI:30616"/>
    </ligand>
</feature>
<feature type="binding site" evidence="7">
    <location>
        <position position="30"/>
    </location>
    <ligand>
        <name>UDP-N-acetyl-alpha-D-muramoyl-L-alanyl-D-glutamate</name>
        <dbReference type="ChEBI" id="CHEBI:83900"/>
    </ligand>
</feature>
<keyword evidence="7 12" id="KW-0436">Ligase</keyword>
<evidence type="ECO:0000256" key="4">
    <source>
        <dbReference type="ARBA" id="ARBA00022984"/>
    </source>
</evidence>
<dbReference type="GO" id="GO:0005524">
    <property type="term" value="F:ATP binding"/>
    <property type="evidence" value="ECO:0007669"/>
    <property type="project" value="UniProtKB-UniRule"/>
</dbReference>
<comment type="PTM">
    <text evidence="7">Carboxylation is probably crucial for Mg(2+) binding and, consequently, for the gamma-phosphate positioning of ATP.</text>
</comment>
<evidence type="ECO:0000256" key="6">
    <source>
        <dbReference type="ARBA" id="ARBA00023316"/>
    </source>
</evidence>
<feature type="domain" description="Mur ligase N-terminal catalytic" evidence="9">
    <location>
        <begin position="22"/>
        <end position="80"/>
    </location>
</feature>
<keyword evidence="7" id="KW-0963">Cytoplasm</keyword>
<evidence type="ECO:0000313" key="12">
    <source>
        <dbReference type="EMBL" id="MBO8430398.1"/>
    </source>
</evidence>
<gene>
    <name evidence="7" type="primary">murE</name>
    <name evidence="12" type="ORF">IAC76_03350</name>
</gene>
<feature type="binding site" evidence="7">
    <location>
        <position position="182"/>
    </location>
    <ligand>
        <name>UDP-N-acetyl-alpha-D-muramoyl-L-alanyl-D-glutamate</name>
        <dbReference type="ChEBI" id="CHEBI:83900"/>
    </ligand>
</feature>
<feature type="binding site" evidence="7">
    <location>
        <position position="395"/>
    </location>
    <ligand>
        <name>meso-2,6-diaminopimelate</name>
        <dbReference type="ChEBI" id="CHEBI:57791"/>
    </ligand>
</feature>
<evidence type="ECO:0000256" key="1">
    <source>
        <dbReference type="ARBA" id="ARBA00005898"/>
    </source>
</evidence>
<organism evidence="12 13">
    <name type="scientific">Candidatus Scatousia excrementipullorum</name>
    <dbReference type="NCBI Taxonomy" id="2840936"/>
    <lineage>
        <taxon>Bacteria</taxon>
        <taxon>Candidatus Scatousia</taxon>
    </lineage>
</organism>
<keyword evidence="7" id="KW-0460">Magnesium</keyword>
<feature type="domain" description="Mur ligase central" evidence="11">
    <location>
        <begin position="108"/>
        <end position="323"/>
    </location>
</feature>
<keyword evidence="7" id="KW-0067">ATP-binding</keyword>
<name>A0A9D9DMQ2_9BACT</name>
<dbReference type="InterPro" id="IPR013221">
    <property type="entry name" value="Mur_ligase_cen"/>
</dbReference>
<dbReference type="GO" id="GO:0009252">
    <property type="term" value="P:peptidoglycan biosynthetic process"/>
    <property type="evidence" value="ECO:0007669"/>
    <property type="project" value="UniProtKB-UniRule"/>
</dbReference>
<comment type="cofactor">
    <cofactor evidence="7">
        <name>Mg(2+)</name>
        <dbReference type="ChEBI" id="CHEBI:18420"/>
    </cofactor>
</comment>
<dbReference type="EC" id="6.3.2.13" evidence="7"/>
<feature type="binding site" evidence="7">
    <location>
        <position position="476"/>
    </location>
    <ligand>
        <name>meso-2,6-diaminopimelate</name>
        <dbReference type="ChEBI" id="CHEBI:57791"/>
    </ligand>
</feature>
<protein>
    <recommendedName>
        <fullName evidence="7">UDP-N-acetylmuramoyl-L-alanyl-D-glutamate--2,6-diaminopimelate ligase</fullName>
        <ecNumber evidence="7">6.3.2.13</ecNumber>
    </recommendedName>
    <alternativeName>
        <fullName evidence="7">Meso-A2pm-adding enzyme</fullName>
    </alternativeName>
    <alternativeName>
        <fullName evidence="7">Meso-diaminopimelate-adding enzyme</fullName>
    </alternativeName>
    <alternativeName>
        <fullName evidence="7">UDP-MurNAc-L-Ala-D-Glu:meso-diaminopimelate ligase</fullName>
    </alternativeName>
    <alternativeName>
        <fullName evidence="7">UDP-MurNAc-tripeptide synthetase</fullName>
    </alternativeName>
    <alternativeName>
        <fullName evidence="7">UDP-N-acetylmuramyl-tripeptide synthetase</fullName>
    </alternativeName>
</protein>
<evidence type="ECO:0000259" key="9">
    <source>
        <dbReference type="Pfam" id="PF01225"/>
    </source>
</evidence>
<keyword evidence="7" id="KW-0547">Nucleotide-binding</keyword>
<sequence length="503" mass="54950">MKLDELIEHLDYKDLINFRNVEITGISYNSRTTKKGDIFVCLPGEYTDGHEFAKNAIEKGAAALLVERKVDVDKKIPQVVVCSARHKIADVADRFYSSPSKGLNLIGVTGTNGKTTVTHLIQKIFEQSGQKCALIGTLGYKLSSGGEYRDAKHTTPQAPELQATLRMIKDVEKIDNVVMEVSSHALEQNRVGGCKFDGAILTNLTQDHLDYHITMDNYFEAKALLFKGLAESMPLEGDEISKVPFAVINADDNYADRFLSVVPKGVRTFTYGVKKSADVMAKNINFSLNGAEFTLVTKDGEYPVNLHMNGMFSVYNVLAAVTASLAIGIDLSVALKALENVKGVAGRFEVVVKKPLVIVDYAHTPDGLENVLNSAREITPKDGKLICLFGCGGDRDATKRPKMGAIAEKIADKIVITSDNPRSEDPQTIITDIIAGLKSTNPGKVTVEPDRGHAIALLKNIAGNNDVVVIAGKGHEDYQILKDRTIHFDDREEARKVFEGSVI</sequence>
<dbReference type="Gene3D" id="3.40.1390.10">
    <property type="entry name" value="MurE/MurF, N-terminal domain"/>
    <property type="match status" value="1"/>
</dbReference>
<dbReference type="HAMAP" id="MF_00208">
    <property type="entry name" value="MurE"/>
    <property type="match status" value="1"/>
</dbReference>
<evidence type="ECO:0000313" key="13">
    <source>
        <dbReference type="Proteomes" id="UP000823632"/>
    </source>
</evidence>
<dbReference type="NCBIfam" id="NF001126">
    <property type="entry name" value="PRK00139.1-4"/>
    <property type="match status" value="1"/>
</dbReference>
<comment type="similarity">
    <text evidence="1 7">Belongs to the MurCDEF family. MurE subfamily.</text>
</comment>
<reference evidence="12" key="1">
    <citation type="submission" date="2020-10" db="EMBL/GenBank/DDBJ databases">
        <authorList>
            <person name="Gilroy R."/>
        </authorList>
    </citation>
    <scope>NUCLEOTIDE SEQUENCE</scope>
    <source>
        <strain evidence="12">10192</strain>
    </source>
</reference>
<evidence type="ECO:0000259" key="11">
    <source>
        <dbReference type="Pfam" id="PF08245"/>
    </source>
</evidence>
<dbReference type="Gene3D" id="3.40.1190.10">
    <property type="entry name" value="Mur-like, catalytic domain"/>
    <property type="match status" value="1"/>
</dbReference>
<dbReference type="PANTHER" id="PTHR23135:SF4">
    <property type="entry name" value="UDP-N-ACETYLMURAMOYL-L-ALANYL-D-GLUTAMATE--2,6-DIAMINOPIMELATE LIGASE MURE HOMOLOG, CHLOROPLASTIC"/>
    <property type="match status" value="1"/>
</dbReference>
<keyword evidence="4 7" id="KW-0573">Peptidoglycan synthesis</keyword>
<evidence type="ECO:0000259" key="10">
    <source>
        <dbReference type="Pfam" id="PF02875"/>
    </source>
</evidence>
<comment type="pathway">
    <text evidence="7 8">Cell wall biogenesis; peptidoglycan biosynthesis.</text>
</comment>
<comment type="subcellular location">
    <subcellularLocation>
        <location evidence="7 8">Cytoplasm</location>
    </subcellularLocation>
</comment>
<dbReference type="InterPro" id="IPR036565">
    <property type="entry name" value="Mur-like_cat_sf"/>
</dbReference>
<comment type="catalytic activity">
    <reaction evidence="7">
        <text>UDP-N-acetyl-alpha-D-muramoyl-L-alanyl-D-glutamate + meso-2,6-diaminopimelate + ATP = UDP-N-acetyl-alpha-D-muramoyl-L-alanyl-gamma-D-glutamyl-meso-2,6-diaminopimelate + ADP + phosphate + H(+)</text>
        <dbReference type="Rhea" id="RHEA:23676"/>
        <dbReference type="ChEBI" id="CHEBI:15378"/>
        <dbReference type="ChEBI" id="CHEBI:30616"/>
        <dbReference type="ChEBI" id="CHEBI:43474"/>
        <dbReference type="ChEBI" id="CHEBI:57791"/>
        <dbReference type="ChEBI" id="CHEBI:83900"/>
        <dbReference type="ChEBI" id="CHEBI:83905"/>
        <dbReference type="ChEBI" id="CHEBI:456216"/>
        <dbReference type="EC" id="6.3.2.13"/>
    </reaction>
</comment>
<dbReference type="SUPFAM" id="SSF53244">
    <property type="entry name" value="MurD-like peptide ligases, peptide-binding domain"/>
    <property type="match status" value="1"/>
</dbReference>
<dbReference type="SUPFAM" id="SSF53623">
    <property type="entry name" value="MurD-like peptide ligases, catalytic domain"/>
    <property type="match status" value="1"/>
</dbReference>
<comment type="caution">
    <text evidence="7">Lacks conserved residue(s) required for the propagation of feature annotation.</text>
</comment>
<feature type="domain" description="Mur ligase C-terminal" evidence="10">
    <location>
        <begin position="346"/>
        <end position="474"/>
    </location>
</feature>
<evidence type="ECO:0000256" key="8">
    <source>
        <dbReference type="RuleBase" id="RU004135"/>
    </source>
</evidence>
<dbReference type="AlphaFoldDB" id="A0A9D9DMQ2"/>
<dbReference type="Pfam" id="PF08245">
    <property type="entry name" value="Mur_ligase_M"/>
    <property type="match status" value="1"/>
</dbReference>
<dbReference type="GO" id="GO:0008765">
    <property type="term" value="F:UDP-N-acetylmuramoylalanyl-D-glutamate-2,6-diaminopimelate ligase activity"/>
    <property type="evidence" value="ECO:0007669"/>
    <property type="project" value="UniProtKB-UniRule"/>
</dbReference>
<evidence type="ECO:0000256" key="7">
    <source>
        <dbReference type="HAMAP-Rule" id="MF_00208"/>
    </source>
</evidence>
<dbReference type="PANTHER" id="PTHR23135">
    <property type="entry name" value="MUR LIGASE FAMILY MEMBER"/>
    <property type="match status" value="1"/>
</dbReference>
<dbReference type="GO" id="GO:0005737">
    <property type="term" value="C:cytoplasm"/>
    <property type="evidence" value="ECO:0007669"/>
    <property type="project" value="UniProtKB-SubCell"/>
</dbReference>
<dbReference type="InterPro" id="IPR036615">
    <property type="entry name" value="Mur_ligase_C_dom_sf"/>
</dbReference>
<dbReference type="GO" id="GO:0008360">
    <property type="term" value="P:regulation of cell shape"/>
    <property type="evidence" value="ECO:0007669"/>
    <property type="project" value="UniProtKB-KW"/>
</dbReference>
<dbReference type="GO" id="GO:0071555">
    <property type="term" value="P:cell wall organization"/>
    <property type="evidence" value="ECO:0007669"/>
    <property type="project" value="UniProtKB-KW"/>
</dbReference>
<feature type="short sequence motif" description="Meso-diaminopimelate recognition motif" evidence="7">
    <location>
        <begin position="419"/>
        <end position="422"/>
    </location>
</feature>
<dbReference type="Pfam" id="PF02875">
    <property type="entry name" value="Mur_ligase_C"/>
    <property type="match status" value="1"/>
</dbReference>
<evidence type="ECO:0000256" key="2">
    <source>
        <dbReference type="ARBA" id="ARBA00022618"/>
    </source>
</evidence>
<accession>A0A9D9DMQ2</accession>
<keyword evidence="5 7" id="KW-0131">Cell cycle</keyword>
<reference evidence="12" key="2">
    <citation type="journal article" date="2021" name="PeerJ">
        <title>Extensive microbial diversity within the chicken gut microbiome revealed by metagenomics and culture.</title>
        <authorList>
            <person name="Gilroy R."/>
            <person name="Ravi A."/>
            <person name="Getino M."/>
            <person name="Pursley I."/>
            <person name="Horton D.L."/>
            <person name="Alikhan N.F."/>
            <person name="Baker D."/>
            <person name="Gharbi K."/>
            <person name="Hall N."/>
            <person name="Watson M."/>
            <person name="Adriaenssens E.M."/>
            <person name="Foster-Nyarko E."/>
            <person name="Jarju S."/>
            <person name="Secka A."/>
            <person name="Antonio M."/>
            <person name="Oren A."/>
            <person name="Chaudhuri R.R."/>
            <person name="La Ragione R."/>
            <person name="Hildebrand F."/>
            <person name="Pallen M.J."/>
        </authorList>
    </citation>
    <scope>NUCLEOTIDE SEQUENCE</scope>
    <source>
        <strain evidence="12">10192</strain>
    </source>
</reference>
<keyword evidence="2 7" id="KW-0132">Cell division</keyword>
<dbReference type="InterPro" id="IPR005761">
    <property type="entry name" value="UDP-N-AcMur-Glu-dNH2Pim_ligase"/>
</dbReference>
<dbReference type="NCBIfam" id="NF001124">
    <property type="entry name" value="PRK00139.1-2"/>
    <property type="match status" value="1"/>
</dbReference>
<proteinExistence type="inferred from homology"/>
<feature type="binding site" evidence="7">
    <location>
        <begin position="154"/>
        <end position="155"/>
    </location>
    <ligand>
        <name>UDP-N-acetyl-alpha-D-muramoyl-L-alanyl-D-glutamate</name>
        <dbReference type="ChEBI" id="CHEBI:83900"/>
    </ligand>
</feature>
<feature type="binding site" evidence="7">
    <location>
        <position position="472"/>
    </location>
    <ligand>
        <name>meso-2,6-diaminopimelate</name>
        <dbReference type="ChEBI" id="CHEBI:57791"/>
    </ligand>
</feature>
<dbReference type="Pfam" id="PF01225">
    <property type="entry name" value="Mur_ligase"/>
    <property type="match status" value="1"/>
</dbReference>
<dbReference type="Proteomes" id="UP000823632">
    <property type="component" value="Unassembled WGS sequence"/>
</dbReference>
<comment type="caution">
    <text evidence="12">The sequence shown here is derived from an EMBL/GenBank/DDBJ whole genome shotgun (WGS) entry which is preliminary data.</text>
</comment>
<dbReference type="SUPFAM" id="SSF63418">
    <property type="entry name" value="MurE/MurF N-terminal domain"/>
    <property type="match status" value="1"/>
</dbReference>
<keyword evidence="3 7" id="KW-0133">Cell shape</keyword>
<dbReference type="EMBL" id="JADIND010000073">
    <property type="protein sequence ID" value="MBO8430398.1"/>
    <property type="molecule type" value="Genomic_DNA"/>
</dbReference>
<feature type="binding site" evidence="7">
    <location>
        <begin position="419"/>
        <end position="422"/>
    </location>
    <ligand>
        <name>meso-2,6-diaminopimelate</name>
        <dbReference type="ChEBI" id="CHEBI:57791"/>
    </ligand>
</feature>
<feature type="binding site" evidence="7">
    <location>
        <position position="188"/>
    </location>
    <ligand>
        <name>UDP-N-acetyl-alpha-D-muramoyl-L-alanyl-D-glutamate</name>
        <dbReference type="ChEBI" id="CHEBI:83900"/>
    </ligand>
</feature>
<evidence type="ECO:0000256" key="3">
    <source>
        <dbReference type="ARBA" id="ARBA00022960"/>
    </source>
</evidence>
<evidence type="ECO:0000256" key="5">
    <source>
        <dbReference type="ARBA" id="ARBA00023306"/>
    </source>
</evidence>
<dbReference type="GO" id="GO:0000287">
    <property type="term" value="F:magnesium ion binding"/>
    <property type="evidence" value="ECO:0007669"/>
    <property type="project" value="UniProtKB-UniRule"/>
</dbReference>
<dbReference type="GO" id="GO:0051301">
    <property type="term" value="P:cell division"/>
    <property type="evidence" value="ECO:0007669"/>
    <property type="project" value="UniProtKB-KW"/>
</dbReference>